<dbReference type="InterPro" id="IPR019821">
    <property type="entry name" value="Kinesin_motor_CS"/>
</dbReference>
<dbReference type="Proteomes" id="UP000241890">
    <property type="component" value="Unassembled WGS sequence"/>
</dbReference>
<feature type="coiled-coil region" evidence="6">
    <location>
        <begin position="979"/>
        <end position="1123"/>
    </location>
</feature>
<proteinExistence type="inferred from homology"/>
<evidence type="ECO:0000256" key="7">
    <source>
        <dbReference type="SAM" id="MobiDB-lite"/>
    </source>
</evidence>
<feature type="region of interest" description="Disordered" evidence="7">
    <location>
        <begin position="44"/>
        <end position="65"/>
    </location>
</feature>
<dbReference type="AlphaFoldDB" id="A0A2R5GKV6"/>
<gene>
    <name evidence="9" type="ORF">FCC1311_077342</name>
</gene>
<evidence type="ECO:0000256" key="3">
    <source>
        <dbReference type="ARBA" id="ARBA00023054"/>
    </source>
</evidence>
<dbReference type="GO" id="GO:0008017">
    <property type="term" value="F:microtubule binding"/>
    <property type="evidence" value="ECO:0007669"/>
    <property type="project" value="InterPro"/>
</dbReference>
<keyword evidence="10" id="KW-1185">Reference proteome</keyword>
<feature type="coiled-coil region" evidence="6">
    <location>
        <begin position="898"/>
        <end position="925"/>
    </location>
</feature>
<dbReference type="GO" id="GO:0003777">
    <property type="term" value="F:microtubule motor activity"/>
    <property type="evidence" value="ECO:0007669"/>
    <property type="project" value="InterPro"/>
</dbReference>
<reference evidence="9 10" key="1">
    <citation type="submission" date="2017-12" db="EMBL/GenBank/DDBJ databases">
        <title>Sequencing, de novo assembly and annotation of complete genome of a new Thraustochytrid species, strain FCC1311.</title>
        <authorList>
            <person name="Sedici K."/>
            <person name="Godart F."/>
            <person name="Aiese Cigliano R."/>
            <person name="Sanseverino W."/>
            <person name="Barakat M."/>
            <person name="Ortet P."/>
            <person name="Marechal E."/>
            <person name="Cagnac O."/>
            <person name="Amato A."/>
        </authorList>
    </citation>
    <scope>NUCLEOTIDE SEQUENCE [LARGE SCALE GENOMIC DNA]</scope>
</reference>
<feature type="region of interest" description="Disordered" evidence="7">
    <location>
        <begin position="1188"/>
        <end position="1221"/>
    </location>
</feature>
<dbReference type="PANTHER" id="PTHR47968">
    <property type="entry name" value="CENTROMERE PROTEIN E"/>
    <property type="match status" value="1"/>
</dbReference>
<dbReference type="Pfam" id="PF00225">
    <property type="entry name" value="Kinesin"/>
    <property type="match status" value="1"/>
</dbReference>
<evidence type="ECO:0000259" key="8">
    <source>
        <dbReference type="PROSITE" id="PS50067"/>
    </source>
</evidence>
<feature type="domain" description="Kinesin motor" evidence="8">
    <location>
        <begin position="8"/>
        <end position="384"/>
    </location>
</feature>
<evidence type="ECO:0000313" key="9">
    <source>
        <dbReference type="EMBL" id="GBG31510.1"/>
    </source>
</evidence>
<keyword evidence="1 5" id="KW-0547">Nucleotide-binding</keyword>
<name>A0A2R5GKV6_9STRA</name>
<dbReference type="PROSITE" id="PS00411">
    <property type="entry name" value="KINESIN_MOTOR_1"/>
    <property type="match status" value="1"/>
</dbReference>
<evidence type="ECO:0000256" key="2">
    <source>
        <dbReference type="ARBA" id="ARBA00022840"/>
    </source>
</evidence>
<evidence type="ECO:0000313" key="10">
    <source>
        <dbReference type="Proteomes" id="UP000241890"/>
    </source>
</evidence>
<dbReference type="InterPro" id="IPR036961">
    <property type="entry name" value="Kinesin_motor_dom_sf"/>
</dbReference>
<feature type="coiled-coil region" evidence="6">
    <location>
        <begin position="393"/>
        <end position="460"/>
    </location>
</feature>
<evidence type="ECO:0000256" key="5">
    <source>
        <dbReference type="PROSITE-ProRule" id="PRU00283"/>
    </source>
</evidence>
<organism evidence="9 10">
    <name type="scientific">Hondaea fermentalgiana</name>
    <dbReference type="NCBI Taxonomy" id="2315210"/>
    <lineage>
        <taxon>Eukaryota</taxon>
        <taxon>Sar</taxon>
        <taxon>Stramenopiles</taxon>
        <taxon>Bigyra</taxon>
        <taxon>Labyrinthulomycetes</taxon>
        <taxon>Thraustochytrida</taxon>
        <taxon>Thraustochytriidae</taxon>
        <taxon>Hondaea</taxon>
    </lineage>
</organism>
<feature type="coiled-coil region" evidence="6">
    <location>
        <begin position="729"/>
        <end position="841"/>
    </location>
</feature>
<keyword evidence="3 6" id="KW-0175">Coiled coil</keyword>
<dbReference type="InterPro" id="IPR001752">
    <property type="entry name" value="Kinesin_motor_dom"/>
</dbReference>
<dbReference type="GO" id="GO:0007018">
    <property type="term" value="P:microtubule-based movement"/>
    <property type="evidence" value="ECO:0007669"/>
    <property type="project" value="InterPro"/>
</dbReference>
<feature type="compositionally biased region" description="Low complexity" evidence="7">
    <location>
        <begin position="55"/>
        <end position="65"/>
    </location>
</feature>
<dbReference type="PROSITE" id="PS50067">
    <property type="entry name" value="KINESIN_MOTOR_2"/>
    <property type="match status" value="1"/>
</dbReference>
<feature type="region of interest" description="Disordered" evidence="7">
    <location>
        <begin position="233"/>
        <end position="273"/>
    </location>
</feature>
<dbReference type="GO" id="GO:0005874">
    <property type="term" value="C:microtubule"/>
    <property type="evidence" value="ECO:0007669"/>
    <property type="project" value="TreeGrafter"/>
</dbReference>
<accession>A0A2R5GKV6</accession>
<dbReference type="InParanoid" id="A0A2R5GKV6"/>
<evidence type="ECO:0000256" key="6">
    <source>
        <dbReference type="SAM" id="Coils"/>
    </source>
</evidence>
<dbReference type="PRINTS" id="PR00380">
    <property type="entry name" value="KINESINHEAVY"/>
</dbReference>
<feature type="region of interest" description="Disordered" evidence="7">
    <location>
        <begin position="936"/>
        <end position="973"/>
    </location>
</feature>
<feature type="compositionally biased region" description="Low complexity" evidence="7">
    <location>
        <begin position="1198"/>
        <end position="1211"/>
    </location>
</feature>
<dbReference type="InterPro" id="IPR027417">
    <property type="entry name" value="P-loop_NTPase"/>
</dbReference>
<dbReference type="EMBL" id="BEYU01000099">
    <property type="protein sequence ID" value="GBG31510.1"/>
    <property type="molecule type" value="Genomic_DNA"/>
</dbReference>
<dbReference type="GO" id="GO:0000278">
    <property type="term" value="P:mitotic cell cycle"/>
    <property type="evidence" value="ECO:0007669"/>
    <property type="project" value="TreeGrafter"/>
</dbReference>
<dbReference type="InterPro" id="IPR027640">
    <property type="entry name" value="Kinesin-like_fam"/>
</dbReference>
<keyword evidence="2 5" id="KW-0067">ATP-binding</keyword>
<feature type="coiled-coil region" evidence="6">
    <location>
        <begin position="570"/>
        <end position="703"/>
    </location>
</feature>
<dbReference type="SMART" id="SM00129">
    <property type="entry name" value="KISc"/>
    <property type="match status" value="1"/>
</dbReference>
<dbReference type="GO" id="GO:0005524">
    <property type="term" value="F:ATP binding"/>
    <property type="evidence" value="ECO:0007669"/>
    <property type="project" value="UniProtKB-UniRule"/>
</dbReference>
<protein>
    <submittedName>
        <fullName evidence="9">Kinesin-related protein 4</fullName>
    </submittedName>
</protein>
<feature type="compositionally biased region" description="Basic and acidic residues" evidence="7">
    <location>
        <begin position="233"/>
        <end position="259"/>
    </location>
</feature>
<dbReference type="Gene3D" id="3.40.850.10">
    <property type="entry name" value="Kinesin motor domain"/>
    <property type="match status" value="1"/>
</dbReference>
<dbReference type="OrthoDB" id="3176171at2759"/>
<evidence type="ECO:0000256" key="1">
    <source>
        <dbReference type="ARBA" id="ARBA00022741"/>
    </source>
</evidence>
<sequence>MPRAADCRIVVGCRVRPLNEQELELGNASIWTSCGETKRIWRADDNTGKNKSGATTTTSKPTSKPFQYDHVFGQEDDNDDVYEKLGQPIISGVLDGFHGTIFAYGQTSSGKTHTLLGTAEEMGVIVHSVHDIFEYVSRAPPEMEFLIRVSYLEIYNEEVRDLLGGNTESGGLRIVDDPQKGCHVRGLKEVVVLSPDHVFELLRSGEAKRHYGATKMNYTSSRSHTLFRMVVESRTDMSEETKSSEEDEKKESVEGEKSSASDSGLGAGEDDDTSSVGKVVQVAQLNLVDLAGSERVSKTEATGARLKEGAAINKSLLVLGTVINKLADGHKGHIPFRDSKLTRLLSNSLGGNAKTAVVCTLSPAERNYDESKSTLQFASRAKTIVNKAVKNHVMDKSALLDQYKQEVAQLKLQLASGGSVVDLPELSQVRQQLREEESKRQALEAQSEQHKVALQEMRKLVLLTSKLAANPAVSGELQERIRAVADGSAPPQKVLREVEALMETAEKEQRTEDGIGEDEKLSFEQLSKILNLKRTKRKRRRLSSLCQSIVTTMAEQRKIEEVQETSQLCKDHLSVRVAQLQKNLDAMTAERDAAVTGRQSAEGKAKDVMQQLQASTEKVQELTESVVSGNTLLQETQDQLREAIQQRAQLESQLGDASARVEAASEEAVRSRKTAVLEMKAQVENLTQERAELCIRLQDAEKSQREQKSASELQLKKLSQDLANRDGIVSDLKAQVASAESDIETLRSKRDEAERELETLRNAHAQLRLDRDEMERINSLAVQRQEAQLNDLLARLEQQQSRSKTQLGSQEAQLSTLRGSVQAYEAKIRALQRENDASCARTIDQIHVRATLLDFVADLERQMQAAHDIVQVKLDCQEARLEEISQFVPHRATVFASQQELQDENTKLKSELKRLTAACSAAQDRAISLQDHLHNLQHRQQRKQQQQVQYGSRAAERLEHASDTQSAAKSASLLQRRREEALLRENEALKAKLAAAESTSIARAGQAEDLAARERRDLMDDLETLESELERARQKAESAHEDRAVLKQHCLELQLELDRAAEKAAQAHRGSQDLLYQVQDKLEHATTAWEEARMENKRLRRKLHDARHNSKSLRDVASEAQQEAAHATETFLAYQRGAEERAAHLELFHSSGEIADLRKQLDAAHSELDVFKRLDVYSASLKRGLRSYRPEEGRGGRAHASANAGASASASETSLPSRKRTERLLRILQEQHSV</sequence>
<evidence type="ECO:0000256" key="4">
    <source>
        <dbReference type="ARBA" id="ARBA00023175"/>
    </source>
</evidence>
<comment type="caution">
    <text evidence="9">The sequence shown here is derived from an EMBL/GenBank/DDBJ whole genome shotgun (WGS) entry which is preliminary data.</text>
</comment>
<comment type="similarity">
    <text evidence="5">Belongs to the TRAFAC class myosin-kinesin ATPase superfamily. Kinesin family.</text>
</comment>
<keyword evidence="4 5" id="KW-0505">Motor protein</keyword>
<feature type="binding site" evidence="5">
    <location>
        <begin position="105"/>
        <end position="112"/>
    </location>
    <ligand>
        <name>ATP</name>
        <dbReference type="ChEBI" id="CHEBI:30616"/>
    </ligand>
</feature>
<dbReference type="SUPFAM" id="SSF52540">
    <property type="entry name" value="P-loop containing nucleoside triphosphate hydrolases"/>
    <property type="match status" value="1"/>
</dbReference>
<dbReference type="PANTHER" id="PTHR47968:SF75">
    <property type="entry name" value="CENTROMERE-ASSOCIATED PROTEIN E"/>
    <property type="match status" value="1"/>
</dbReference>